<protein>
    <submittedName>
        <fullName evidence="3">Helix-turn-helix transcriptional regulator</fullName>
    </submittedName>
</protein>
<feature type="domain" description="HTH cro/C1-type" evidence="2">
    <location>
        <begin position="8"/>
        <end position="62"/>
    </location>
</feature>
<dbReference type="EMBL" id="VJZA01000033">
    <property type="protein sequence ID" value="TVT20748.1"/>
    <property type="molecule type" value="Genomic_DNA"/>
</dbReference>
<comment type="caution">
    <text evidence="3">The sequence shown here is derived from an EMBL/GenBank/DDBJ whole genome shotgun (WGS) entry which is preliminary data.</text>
</comment>
<dbReference type="PROSITE" id="PS50943">
    <property type="entry name" value="HTH_CROC1"/>
    <property type="match status" value="1"/>
</dbReference>
<dbReference type="SUPFAM" id="SSF47413">
    <property type="entry name" value="lambda repressor-like DNA-binding domains"/>
    <property type="match status" value="1"/>
</dbReference>
<proteinExistence type="predicted"/>
<name>A0A558A911_9PSEU</name>
<dbReference type="AlphaFoldDB" id="A0A558A911"/>
<reference evidence="3 4" key="1">
    <citation type="submission" date="2019-07" db="EMBL/GenBank/DDBJ databases">
        <title>New species of Amycolatopsis and Streptomyces.</title>
        <authorList>
            <person name="Duangmal K."/>
            <person name="Teo W.F.A."/>
            <person name="Lipun K."/>
        </authorList>
    </citation>
    <scope>NUCLEOTIDE SEQUENCE [LARGE SCALE GENOMIC DNA]</scope>
    <source>
        <strain evidence="3 4">JCM 30562</strain>
    </source>
</reference>
<sequence>MAKKRTGLARARKAAGHTQERLAQALEVDTSTVARWESGDLEPLPHRRAKLARLLRLTVRDLELLLQPESSASVAGFSPQAGPSQMLLPVVIEGRTVLLSLDAQTIAASTIDPDVIGAAATNGAGTAAQSDGMSPLDRRSLLKHGLAAAALPALGLDELHQIAAALADARRYFDHSVLDYFRRQLADCKADDGRRGPRRTLPLVLGLLGAIEEHASEVKPGLRRELLAAGAEGAEFAAWLHRDLRDFGRTLYWYDRASEWAQEADDSAMQGYVLLKKAQLAFDQREPLRMLTLSEAAQRKDWSLPKRVQAEAVQQQARAEVMLGATAEAVRPQLEQARDLLDQQTDDGSTLGAHYNHRLLTMQTAICYTEAGAPRRSVELYTQTLNEQTFSKRDFGFFQSFLAGSLALAGEPDQAAATGLQSVRRASATGSDRTKQQLVRVVGYLKPWQHRPAVQELRQAVAA</sequence>
<dbReference type="RefSeq" id="WP_144640864.1">
    <property type="nucleotide sequence ID" value="NZ_BNAX01000007.1"/>
</dbReference>
<evidence type="ECO:0000256" key="1">
    <source>
        <dbReference type="SAM" id="MobiDB-lite"/>
    </source>
</evidence>
<keyword evidence="4" id="KW-1185">Reference proteome</keyword>
<dbReference type="SMART" id="SM00530">
    <property type="entry name" value="HTH_XRE"/>
    <property type="match status" value="1"/>
</dbReference>
<evidence type="ECO:0000313" key="3">
    <source>
        <dbReference type="EMBL" id="TVT20748.1"/>
    </source>
</evidence>
<dbReference type="Gene3D" id="1.10.260.40">
    <property type="entry name" value="lambda repressor-like DNA-binding domains"/>
    <property type="match status" value="1"/>
</dbReference>
<evidence type="ECO:0000313" key="4">
    <source>
        <dbReference type="Proteomes" id="UP000318578"/>
    </source>
</evidence>
<dbReference type="Pfam" id="PF01381">
    <property type="entry name" value="HTH_3"/>
    <property type="match status" value="1"/>
</dbReference>
<dbReference type="OrthoDB" id="3698213at2"/>
<gene>
    <name evidence="3" type="ORF">FNH06_19545</name>
</gene>
<dbReference type="CDD" id="cd00093">
    <property type="entry name" value="HTH_XRE"/>
    <property type="match status" value="1"/>
</dbReference>
<accession>A0A558A911</accession>
<feature type="region of interest" description="Disordered" evidence="1">
    <location>
        <begin position="1"/>
        <end position="20"/>
    </location>
</feature>
<dbReference type="InterPro" id="IPR001387">
    <property type="entry name" value="Cro/C1-type_HTH"/>
</dbReference>
<feature type="compositionally biased region" description="Basic residues" evidence="1">
    <location>
        <begin position="1"/>
        <end position="15"/>
    </location>
</feature>
<dbReference type="Proteomes" id="UP000318578">
    <property type="component" value="Unassembled WGS sequence"/>
</dbReference>
<evidence type="ECO:0000259" key="2">
    <source>
        <dbReference type="PROSITE" id="PS50943"/>
    </source>
</evidence>
<organism evidence="3 4">
    <name type="scientific">Amycolatopsis acidiphila</name>
    <dbReference type="NCBI Taxonomy" id="715473"/>
    <lineage>
        <taxon>Bacteria</taxon>
        <taxon>Bacillati</taxon>
        <taxon>Actinomycetota</taxon>
        <taxon>Actinomycetes</taxon>
        <taxon>Pseudonocardiales</taxon>
        <taxon>Pseudonocardiaceae</taxon>
        <taxon>Amycolatopsis</taxon>
    </lineage>
</organism>
<dbReference type="InterPro" id="IPR010982">
    <property type="entry name" value="Lambda_DNA-bd_dom_sf"/>
</dbReference>
<dbReference type="GO" id="GO:0003677">
    <property type="term" value="F:DNA binding"/>
    <property type="evidence" value="ECO:0007669"/>
    <property type="project" value="InterPro"/>
</dbReference>